<evidence type="ECO:0000313" key="7">
    <source>
        <dbReference type="EMBL" id="MFC7296418.1"/>
    </source>
</evidence>
<proteinExistence type="inferred from homology"/>
<keyword evidence="1 6" id="KW-0813">Transport</keyword>
<comment type="subunit">
    <text evidence="6">Forms a complex with DabB.</text>
</comment>
<dbReference type="EMBL" id="JBHTBD010000011">
    <property type="protein sequence ID" value="MFC7296418.1"/>
    <property type="molecule type" value="Genomic_DNA"/>
</dbReference>
<keyword evidence="2 6" id="KW-1003">Cell membrane</keyword>
<dbReference type="PANTHER" id="PTHR38344">
    <property type="entry name" value="UPF0753 PROTEIN AQ_863"/>
    <property type="match status" value="1"/>
</dbReference>
<keyword evidence="4 6" id="KW-0862">Zinc</keyword>
<feature type="binding site" evidence="6">
    <location>
        <position position="369"/>
    </location>
    <ligand>
        <name>Zn(2+)</name>
        <dbReference type="ChEBI" id="CHEBI:29105"/>
    </ligand>
</feature>
<comment type="subcellular location">
    <subcellularLocation>
        <location evidence="6">Cell membrane</location>
        <topology evidence="6">Peripheral membrane protein</topology>
    </subcellularLocation>
</comment>
<evidence type="ECO:0000256" key="3">
    <source>
        <dbReference type="ARBA" id="ARBA00022723"/>
    </source>
</evidence>
<dbReference type="Proteomes" id="UP001596506">
    <property type="component" value="Unassembled WGS sequence"/>
</dbReference>
<dbReference type="HAMAP" id="MF_01871">
    <property type="entry name" value="DabA"/>
    <property type="match status" value="1"/>
</dbReference>
<comment type="similarity">
    <text evidence="6">Belongs to the inorganic carbon transporter (TC 9.A.2) DabA family.</text>
</comment>
<evidence type="ECO:0000313" key="8">
    <source>
        <dbReference type="Proteomes" id="UP001596506"/>
    </source>
</evidence>
<evidence type="ECO:0000256" key="5">
    <source>
        <dbReference type="ARBA" id="ARBA00023136"/>
    </source>
</evidence>
<keyword evidence="5 6" id="KW-0472">Membrane</keyword>
<protein>
    <recommendedName>
        <fullName evidence="6">Probable inorganic carbon transporter subunit DabA</fullName>
    </recommendedName>
</protein>
<accession>A0ABW2IZX5</accession>
<feature type="binding site" evidence="6">
    <location>
        <position position="538"/>
    </location>
    <ligand>
        <name>Zn(2+)</name>
        <dbReference type="ChEBI" id="CHEBI:29105"/>
    </ligand>
</feature>
<evidence type="ECO:0000256" key="6">
    <source>
        <dbReference type="HAMAP-Rule" id="MF_01871"/>
    </source>
</evidence>
<feature type="binding site" evidence="6">
    <location>
        <position position="367"/>
    </location>
    <ligand>
        <name>Zn(2+)</name>
        <dbReference type="ChEBI" id="CHEBI:29105"/>
    </ligand>
</feature>
<evidence type="ECO:0000256" key="2">
    <source>
        <dbReference type="ARBA" id="ARBA00022475"/>
    </source>
</evidence>
<name>A0ABW2IZX5_9GAMM</name>
<reference evidence="8" key="1">
    <citation type="journal article" date="2019" name="Int. J. Syst. Evol. Microbiol.">
        <title>The Global Catalogue of Microorganisms (GCM) 10K type strain sequencing project: providing services to taxonomists for standard genome sequencing and annotation.</title>
        <authorList>
            <consortium name="The Broad Institute Genomics Platform"/>
            <consortium name="The Broad Institute Genome Sequencing Center for Infectious Disease"/>
            <person name="Wu L."/>
            <person name="Ma J."/>
        </authorList>
    </citation>
    <scope>NUCLEOTIDE SEQUENCE [LARGE SCALE GENOMIC DNA]</scope>
    <source>
        <strain evidence="8">CCUG 60559</strain>
    </source>
</reference>
<sequence length="844" mass="92455">MMDSCAAASATVMEEKDWKRAITNACELIAPIWPLDQWIAVNPFWGLRDRPAKSAERLLQQRAGFSFLMPAAFYREAWEGGRISDADLKLSLEESGMPPALQPLYDALKKSGQPGESLPYSILDVLPENSEGVKAADAVCAEIGRLCGAYFDGRQARWSGTGGSGDHSGFFRFWLEAARQDLSLDYRTGIAGARKRLKALPEDRREAVEKAVESIDLSTEELEVLGHKLLMRILGWASWASGLDWRAGLAGEASEARESLLSVLLVWESVALACASPEQIAARAKAWAQIRQGMQGHGPGCGNGPDAANDAGEKLLWIWHRAYEIGYQRKLRQILLEEPEATAESCSAGSDSDTGCNAQYNIQAVFCIDVRSELMRRHLENHNSRLNTLGFAGFFGLPVSHQSHGPFSEVQRLPGLLAPGYRLVDTKGSTEADNTLNRALDQREIARESVRKAKYSGLSTFTLVETTGLAWAWKLVKDSLHRKKARQPDEGSPVEGRLVHQLGGDPLSIPEKVRLVAGFLKGMSLTCDFAPLLVFVGHGTQTDNNPNHAGMACGACGGQSGGVNARLAAALFNDAGVREGLAEEGIHVPDTTFAIAAEHCTVTDEIMIFDRGQVSESHQPLLAELEASCIAAGREARKERATPLKLNGLDDGELLAALKQRTLDWSEVRPEWGLANNAAIVFARRERTRGKNLSGRVFLHDYDPEQDAEGQVLEVLMCAPMMVANWINLQYFASVTAPEVYGAGNKLLHSVVGGNLGVIEGNGTDLRIGLPLQSVHDGTFWRHEPLRLTVLIDAPRERIEAIIERQPDVASLVNNQWLWLHRMLPGGDQERFHKGEWHGCSGYS</sequence>
<feature type="binding site" evidence="6">
    <location>
        <position position="553"/>
    </location>
    <ligand>
        <name>Zn(2+)</name>
        <dbReference type="ChEBI" id="CHEBI:29105"/>
    </ligand>
</feature>
<dbReference type="PANTHER" id="PTHR38344:SF1">
    <property type="entry name" value="INORGANIC CARBON TRANSPORTER SUBUNIT DABA-RELATED"/>
    <property type="match status" value="1"/>
</dbReference>
<gene>
    <name evidence="6" type="primary">dabA</name>
    <name evidence="7" type="ORF">ACFQQA_16990</name>
</gene>
<comment type="function">
    <text evidence="6">Part of an energy-coupled inorganic carbon pump.</text>
</comment>
<organism evidence="7 8">
    <name type="scientific">Marinobacter aromaticivorans</name>
    <dbReference type="NCBI Taxonomy" id="1494078"/>
    <lineage>
        <taxon>Bacteria</taxon>
        <taxon>Pseudomonadati</taxon>
        <taxon>Pseudomonadota</taxon>
        <taxon>Gammaproteobacteria</taxon>
        <taxon>Pseudomonadales</taxon>
        <taxon>Marinobacteraceae</taxon>
        <taxon>Marinobacter</taxon>
    </lineage>
</organism>
<keyword evidence="3 6" id="KW-0479">Metal-binding</keyword>
<comment type="caution">
    <text evidence="7">The sequence shown here is derived from an EMBL/GenBank/DDBJ whole genome shotgun (WGS) entry which is preliminary data.</text>
</comment>
<evidence type="ECO:0000256" key="4">
    <source>
        <dbReference type="ARBA" id="ARBA00022833"/>
    </source>
</evidence>
<evidence type="ECO:0000256" key="1">
    <source>
        <dbReference type="ARBA" id="ARBA00022448"/>
    </source>
</evidence>
<dbReference type="RefSeq" id="WP_100689934.1">
    <property type="nucleotide sequence ID" value="NZ_JBHTBD010000011.1"/>
</dbReference>
<keyword evidence="8" id="KW-1185">Reference proteome</keyword>
<dbReference type="InterPro" id="IPR018752">
    <property type="entry name" value="DabA"/>
</dbReference>
<dbReference type="Pfam" id="PF10070">
    <property type="entry name" value="DabA"/>
    <property type="match status" value="1"/>
</dbReference>
<comment type="cofactor">
    <cofactor evidence="6">
        <name>Zn(2+)</name>
        <dbReference type="ChEBI" id="CHEBI:29105"/>
    </cofactor>
</comment>